<feature type="compositionally biased region" description="Polar residues" evidence="1">
    <location>
        <begin position="58"/>
        <end position="84"/>
    </location>
</feature>
<feature type="region of interest" description="Disordered" evidence="1">
    <location>
        <begin position="1"/>
        <end position="23"/>
    </location>
</feature>
<name>A0A8E2AIS4_9APHY</name>
<gene>
    <name evidence="2" type="ORF">OBBRIDRAFT_325826</name>
</gene>
<evidence type="ECO:0000256" key="1">
    <source>
        <dbReference type="SAM" id="MobiDB-lite"/>
    </source>
</evidence>
<feature type="compositionally biased region" description="Polar residues" evidence="1">
    <location>
        <begin position="169"/>
        <end position="189"/>
    </location>
</feature>
<dbReference type="EMBL" id="KV722598">
    <property type="protein sequence ID" value="OCH85251.1"/>
    <property type="molecule type" value="Genomic_DNA"/>
</dbReference>
<feature type="region of interest" description="Disordered" evidence="1">
    <location>
        <begin position="37"/>
        <end position="93"/>
    </location>
</feature>
<sequence length="325" mass="34363">MSVGPRPSAVLQQASFRSSPRNMDLYDLHVSSPRLAVSANRSNIEQPNHPLGPDQHADMTQTTSETGPFNGQGESLDDMSSQDSGESESFDGWQPDLRYQRSLHERPSGAEIPGDIEDNGFWPGDVDLDMVLDASLAPDANQGMLRLDALRRFGLKDPDVLLDEPSEVPQHNASTTCTISPPNVSTAAASSLAMREATPEGDVLPRNQKSSEAPTVRPATSAGAPSRAASETSRASHARSAGGKCAGIPCTSAQITKRSRSPGDHGASGTGKVRAREEEGRGGHNTGRTGEKSRCETGGARTEAKGGAKMAPTETQRRGKGKRKA</sequence>
<reference evidence="2 3" key="1">
    <citation type="submission" date="2016-07" db="EMBL/GenBank/DDBJ databases">
        <title>Draft genome of the white-rot fungus Obba rivulosa 3A-2.</title>
        <authorList>
            <consortium name="DOE Joint Genome Institute"/>
            <person name="Miettinen O."/>
            <person name="Riley R."/>
            <person name="Acob R."/>
            <person name="Barry K."/>
            <person name="Cullen D."/>
            <person name="De Vries R."/>
            <person name="Hainaut M."/>
            <person name="Hatakka A."/>
            <person name="Henrissat B."/>
            <person name="Hilden K."/>
            <person name="Kuo R."/>
            <person name="Labutti K."/>
            <person name="Lipzen A."/>
            <person name="Makela M.R."/>
            <person name="Sandor L."/>
            <person name="Spatafora J.W."/>
            <person name="Grigoriev I.V."/>
            <person name="Hibbett D.S."/>
        </authorList>
    </citation>
    <scope>NUCLEOTIDE SEQUENCE [LARGE SCALE GENOMIC DNA]</scope>
    <source>
        <strain evidence="2 3">3A-2</strain>
    </source>
</reference>
<keyword evidence="3" id="KW-1185">Reference proteome</keyword>
<protein>
    <submittedName>
        <fullName evidence="2">Uncharacterized protein</fullName>
    </submittedName>
</protein>
<proteinExistence type="predicted"/>
<organism evidence="2 3">
    <name type="scientific">Obba rivulosa</name>
    <dbReference type="NCBI Taxonomy" id="1052685"/>
    <lineage>
        <taxon>Eukaryota</taxon>
        <taxon>Fungi</taxon>
        <taxon>Dikarya</taxon>
        <taxon>Basidiomycota</taxon>
        <taxon>Agaricomycotina</taxon>
        <taxon>Agaricomycetes</taxon>
        <taxon>Polyporales</taxon>
        <taxon>Gelatoporiaceae</taxon>
        <taxon>Obba</taxon>
    </lineage>
</organism>
<evidence type="ECO:0000313" key="3">
    <source>
        <dbReference type="Proteomes" id="UP000250043"/>
    </source>
</evidence>
<dbReference type="Proteomes" id="UP000250043">
    <property type="component" value="Unassembled WGS sequence"/>
</dbReference>
<feature type="region of interest" description="Disordered" evidence="1">
    <location>
        <begin position="165"/>
        <end position="325"/>
    </location>
</feature>
<accession>A0A8E2AIS4</accession>
<feature type="compositionally biased region" description="Polar residues" evidence="1">
    <location>
        <begin position="10"/>
        <end position="21"/>
    </location>
</feature>
<dbReference type="AlphaFoldDB" id="A0A8E2AIS4"/>
<evidence type="ECO:0000313" key="2">
    <source>
        <dbReference type="EMBL" id="OCH85251.1"/>
    </source>
</evidence>